<reference evidence="2" key="1">
    <citation type="journal article" date="2020" name="Fungal Divers.">
        <title>Resolving the Mortierellaceae phylogeny through synthesis of multi-gene phylogenetics and phylogenomics.</title>
        <authorList>
            <person name="Vandepol N."/>
            <person name="Liber J."/>
            <person name="Desiro A."/>
            <person name="Na H."/>
            <person name="Kennedy M."/>
            <person name="Barry K."/>
            <person name="Grigoriev I.V."/>
            <person name="Miller A.N."/>
            <person name="O'Donnell K."/>
            <person name="Stajich J.E."/>
            <person name="Bonito G."/>
        </authorList>
    </citation>
    <scope>NUCLEOTIDE SEQUENCE</scope>
    <source>
        <strain evidence="2">NVP60</strain>
    </source>
</reference>
<accession>A0A9P6QYU5</accession>
<comment type="caution">
    <text evidence="2">The sequence shown here is derived from an EMBL/GenBank/DDBJ whole genome shotgun (WGS) entry which is preliminary data.</text>
</comment>
<dbReference type="Proteomes" id="UP000823405">
    <property type="component" value="Unassembled WGS sequence"/>
</dbReference>
<feature type="compositionally biased region" description="Basic and acidic residues" evidence="1">
    <location>
        <begin position="16"/>
        <end position="26"/>
    </location>
</feature>
<proteinExistence type="predicted"/>
<evidence type="ECO:0000313" key="3">
    <source>
        <dbReference type="Proteomes" id="UP000823405"/>
    </source>
</evidence>
<sequence>MLGSAAQFGKPYVAQRDQERSAKDPSTDFGIPGMNRDRAISGNTVSSSNDGILSASGASSASISKGTSTVTNNTRQDVKRAQKKLSGSSGSRGKGDFTSMTTRNETSKKG</sequence>
<keyword evidence="3" id="KW-1185">Reference proteome</keyword>
<feature type="compositionally biased region" description="Low complexity" evidence="1">
    <location>
        <begin position="51"/>
        <end position="69"/>
    </location>
</feature>
<dbReference type="OrthoDB" id="2436764at2759"/>
<gene>
    <name evidence="2" type="ORF">BGZ97_001220</name>
</gene>
<feature type="region of interest" description="Disordered" evidence="1">
    <location>
        <begin position="1"/>
        <end position="110"/>
    </location>
</feature>
<protein>
    <submittedName>
        <fullName evidence="2">Uncharacterized protein</fullName>
    </submittedName>
</protein>
<dbReference type="AlphaFoldDB" id="A0A9P6QYU5"/>
<evidence type="ECO:0000313" key="2">
    <source>
        <dbReference type="EMBL" id="KAG0305144.1"/>
    </source>
</evidence>
<evidence type="ECO:0000256" key="1">
    <source>
        <dbReference type="SAM" id="MobiDB-lite"/>
    </source>
</evidence>
<organism evidence="2 3">
    <name type="scientific">Linnemannia gamsii</name>
    <dbReference type="NCBI Taxonomy" id="64522"/>
    <lineage>
        <taxon>Eukaryota</taxon>
        <taxon>Fungi</taxon>
        <taxon>Fungi incertae sedis</taxon>
        <taxon>Mucoromycota</taxon>
        <taxon>Mortierellomycotina</taxon>
        <taxon>Mortierellomycetes</taxon>
        <taxon>Mortierellales</taxon>
        <taxon>Mortierellaceae</taxon>
        <taxon>Linnemannia</taxon>
    </lineage>
</organism>
<dbReference type="EMBL" id="JAAAIN010001244">
    <property type="protein sequence ID" value="KAG0305144.1"/>
    <property type="molecule type" value="Genomic_DNA"/>
</dbReference>
<name>A0A9P6QYU5_9FUNG</name>
<feature type="compositionally biased region" description="Polar residues" evidence="1">
    <location>
        <begin position="41"/>
        <end position="50"/>
    </location>
</feature>